<evidence type="ECO:0000256" key="14">
    <source>
        <dbReference type="ARBA" id="ARBA00023303"/>
    </source>
</evidence>
<dbReference type="STRING" id="81985.R0HJU1"/>
<dbReference type="CDD" id="cd00038">
    <property type="entry name" value="CAP_ED"/>
    <property type="match status" value="1"/>
</dbReference>
<feature type="transmembrane region" description="Helical" evidence="16">
    <location>
        <begin position="292"/>
        <end position="311"/>
    </location>
</feature>
<evidence type="ECO:0000256" key="8">
    <source>
        <dbReference type="ARBA" id="ARBA00022989"/>
    </source>
</evidence>
<accession>R0HJU1</accession>
<dbReference type="eggNOG" id="KOG0498">
    <property type="taxonomic scope" value="Eukaryota"/>
</dbReference>
<keyword evidence="6 16" id="KW-0812">Transmembrane</keyword>
<dbReference type="InterPro" id="IPR000595">
    <property type="entry name" value="cNMP-bd_dom"/>
</dbReference>
<evidence type="ECO:0000256" key="12">
    <source>
        <dbReference type="ARBA" id="ARBA00023149"/>
    </source>
</evidence>
<comment type="subcellular location">
    <subcellularLocation>
        <location evidence="1">Membrane</location>
        <topology evidence="1">Multi-pass membrane protein</topology>
    </subcellularLocation>
</comment>
<proteinExistence type="inferred from homology"/>
<dbReference type="GO" id="GO:0030553">
    <property type="term" value="F:cGMP binding"/>
    <property type="evidence" value="ECO:0007669"/>
    <property type="project" value="UniProtKB-KW"/>
</dbReference>
<dbReference type="Gene3D" id="1.10.287.630">
    <property type="entry name" value="Helix hairpin bin"/>
    <property type="match status" value="1"/>
</dbReference>
<dbReference type="GO" id="GO:0005516">
    <property type="term" value="F:calmodulin binding"/>
    <property type="evidence" value="ECO:0007669"/>
    <property type="project" value="UniProtKB-KW"/>
</dbReference>
<keyword evidence="7" id="KW-0112">Calmodulin-binding</keyword>
<evidence type="ECO:0000256" key="13">
    <source>
        <dbReference type="ARBA" id="ARBA00023286"/>
    </source>
</evidence>
<evidence type="ECO:0000313" key="18">
    <source>
        <dbReference type="EMBL" id="EOA29964.1"/>
    </source>
</evidence>
<keyword evidence="3" id="KW-0813">Transport</keyword>
<keyword evidence="19" id="KW-1185">Reference proteome</keyword>
<dbReference type="AlphaFoldDB" id="R0HJU1"/>
<feature type="compositionally biased region" description="Basic and acidic residues" evidence="15">
    <location>
        <begin position="1"/>
        <end position="12"/>
    </location>
</feature>
<dbReference type="Gene3D" id="2.60.120.10">
    <property type="entry name" value="Jelly Rolls"/>
    <property type="match status" value="1"/>
</dbReference>
<dbReference type="SUPFAM" id="SSF81324">
    <property type="entry name" value="Voltage-gated potassium channels"/>
    <property type="match status" value="1"/>
</dbReference>
<protein>
    <recommendedName>
        <fullName evidence="17">Ion transport domain-containing protein</fullName>
    </recommendedName>
</protein>
<evidence type="ECO:0000256" key="16">
    <source>
        <dbReference type="SAM" id="Phobius"/>
    </source>
</evidence>
<keyword evidence="5" id="KW-0116">cAMP-binding</keyword>
<evidence type="ECO:0000256" key="9">
    <source>
        <dbReference type="ARBA" id="ARBA00022992"/>
    </source>
</evidence>
<dbReference type="GO" id="GO:0005216">
    <property type="term" value="F:monoatomic ion channel activity"/>
    <property type="evidence" value="ECO:0007669"/>
    <property type="project" value="InterPro"/>
</dbReference>
<evidence type="ECO:0000313" key="19">
    <source>
        <dbReference type="Proteomes" id="UP000029121"/>
    </source>
</evidence>
<evidence type="ECO:0000256" key="4">
    <source>
        <dbReference type="ARBA" id="ARBA00022535"/>
    </source>
</evidence>
<dbReference type="PANTHER" id="PTHR45651:SF11">
    <property type="entry name" value="CYCLIC NUCLEOTIDE-GATED ION CHANNEL 20, CHLOROPLASTIC-RELATED"/>
    <property type="match status" value="1"/>
</dbReference>
<dbReference type="OrthoDB" id="421226at2759"/>
<evidence type="ECO:0000256" key="15">
    <source>
        <dbReference type="SAM" id="MobiDB-lite"/>
    </source>
</evidence>
<keyword evidence="9" id="KW-0142">cGMP-binding</keyword>
<dbReference type="Gene3D" id="1.10.287.70">
    <property type="match status" value="1"/>
</dbReference>
<feature type="transmembrane region" description="Helical" evidence="16">
    <location>
        <begin position="489"/>
        <end position="513"/>
    </location>
</feature>
<dbReference type="InterPro" id="IPR018490">
    <property type="entry name" value="cNMP-bd_dom_sf"/>
</dbReference>
<dbReference type="SUPFAM" id="SSF51206">
    <property type="entry name" value="cAMP-binding domain-like"/>
    <property type="match status" value="1"/>
</dbReference>
<feature type="compositionally biased region" description="Polar residues" evidence="15">
    <location>
        <begin position="17"/>
        <end position="48"/>
    </location>
</feature>
<sequence length="724" mass="81139">MITSDNEKDDMHMLPISDSSSSTRAFNSRTRNVSHSNPTSYADGSDNSTVVLGYTGPLRTQGRPPLVQMRAPLTSSRQPEPIFLPHPSTTSSDSVGVSTQLEMHPSALEHKNTSDDLKHAKPLRSGTLGVCSDPYCTTCPSHYNHKAALIPHSTGSSYSDSTVHNILDGDATRCDGRFASSVIMLSEIVNPHNKIFKRWSKFFALSCLLAIFIDPVFFFLVKVDQRNKCIRIDWPMADACVAVRSVTDFIFLMNILLQFRLAYVAPESLVVGAGELVTDPKKIALHYLRGKFILDLSVVLPLPQILILGIIPKHLGTQEDLGKYCLRAVVLLQYIPKLCRLLPFLAGQTPTGFIFESAWASFFINLFTVMLAAHVVGSCWYLFGLQRVNQCFRHACGKLDRGCADLIDCGINRNSSDLQVRAASWRDNASAIACFQADGFSYGIYSKTVNLTTHSCIFTRYTYSLFWGFQQISTLAGNQVPNYDLLEALFTMSIIGLGLLLFALLIGNMQIFLQALGKRNMEMTLRRRDVDQWMSHRRLPTSIRKRVRDAERFNWAATRGVNEELLLENMPDDLQKDIRRHLFEFLKKVNIFRDMDDSIIDAIGERLQQRTYIKNTVLHSGGLVEKMGFIVRGTVESTDESGCKLILSEGDVFCEELFTWCLGSSVKHGGTMIDMKPKGLVSNSFVTCISNVVAFWLSVEDLEHVKSLLISTREYQGAIESREP</sequence>
<reference evidence="19" key="1">
    <citation type="journal article" date="2013" name="Nat. Genet.">
        <title>The Capsella rubella genome and the genomic consequences of rapid mating system evolution.</title>
        <authorList>
            <person name="Slotte T."/>
            <person name="Hazzouri K.M."/>
            <person name="Agren J.A."/>
            <person name="Koenig D."/>
            <person name="Maumus F."/>
            <person name="Guo Y.L."/>
            <person name="Steige K."/>
            <person name="Platts A.E."/>
            <person name="Escobar J.S."/>
            <person name="Newman L.K."/>
            <person name="Wang W."/>
            <person name="Mandakova T."/>
            <person name="Vello E."/>
            <person name="Smith L.M."/>
            <person name="Henz S.R."/>
            <person name="Steffen J."/>
            <person name="Takuno S."/>
            <person name="Brandvain Y."/>
            <person name="Coop G."/>
            <person name="Andolfatto P."/>
            <person name="Hu T.T."/>
            <person name="Blanchette M."/>
            <person name="Clark R.M."/>
            <person name="Quesneville H."/>
            <person name="Nordborg M."/>
            <person name="Gaut B.S."/>
            <person name="Lysak M.A."/>
            <person name="Jenkins J."/>
            <person name="Grimwood J."/>
            <person name="Chapman J."/>
            <person name="Prochnik S."/>
            <person name="Shu S."/>
            <person name="Rokhsar D."/>
            <person name="Schmutz J."/>
            <person name="Weigel D."/>
            <person name="Wright S.I."/>
        </authorList>
    </citation>
    <scope>NUCLEOTIDE SEQUENCE [LARGE SCALE GENOMIC DNA]</scope>
    <source>
        <strain evidence="19">cv. Monte Gargano</strain>
    </source>
</reference>
<evidence type="ECO:0000256" key="6">
    <source>
        <dbReference type="ARBA" id="ARBA00022692"/>
    </source>
</evidence>
<keyword evidence="11 16" id="KW-0472">Membrane</keyword>
<dbReference type="GO" id="GO:0030552">
    <property type="term" value="F:cAMP binding"/>
    <property type="evidence" value="ECO:0007669"/>
    <property type="project" value="UniProtKB-KW"/>
</dbReference>
<dbReference type="EMBL" id="KB870807">
    <property type="protein sequence ID" value="EOA29964.1"/>
    <property type="molecule type" value="Genomic_DNA"/>
</dbReference>
<dbReference type="PANTHER" id="PTHR45651">
    <property type="entry name" value="CYCLIC NUCLEOTIDE-GATED ION CHANNEL 15-RELATED-RELATED"/>
    <property type="match status" value="1"/>
</dbReference>
<name>R0HJU1_9BRAS</name>
<evidence type="ECO:0000256" key="11">
    <source>
        <dbReference type="ARBA" id="ARBA00023136"/>
    </source>
</evidence>
<gene>
    <name evidence="18" type="ORF">CARUB_v10013067mg</name>
</gene>
<evidence type="ECO:0000256" key="10">
    <source>
        <dbReference type="ARBA" id="ARBA00023065"/>
    </source>
</evidence>
<keyword evidence="14" id="KW-0407">Ion channel</keyword>
<evidence type="ECO:0000256" key="1">
    <source>
        <dbReference type="ARBA" id="ARBA00004141"/>
    </source>
</evidence>
<evidence type="ECO:0000256" key="7">
    <source>
        <dbReference type="ARBA" id="ARBA00022860"/>
    </source>
</evidence>
<keyword evidence="13" id="KW-1071">Ligand-gated ion channel</keyword>
<evidence type="ECO:0000256" key="3">
    <source>
        <dbReference type="ARBA" id="ARBA00022448"/>
    </source>
</evidence>
<feature type="domain" description="Ion transport" evidence="17">
    <location>
        <begin position="201"/>
        <end position="511"/>
    </location>
</feature>
<dbReference type="GO" id="GO:0016020">
    <property type="term" value="C:membrane"/>
    <property type="evidence" value="ECO:0007669"/>
    <property type="project" value="UniProtKB-SubCell"/>
</dbReference>
<feature type="transmembrane region" description="Helical" evidence="16">
    <location>
        <begin position="202"/>
        <end position="221"/>
    </location>
</feature>
<keyword evidence="12" id="KW-0114">cAMP</keyword>
<dbReference type="InterPro" id="IPR005821">
    <property type="entry name" value="Ion_trans_dom"/>
</dbReference>
<keyword evidence="9" id="KW-0547">Nucleotide-binding</keyword>
<comment type="similarity">
    <text evidence="2">Belongs to the cyclic nucleotide-gated cation channel (TC 1.A.1.5) family.</text>
</comment>
<dbReference type="Proteomes" id="UP000029121">
    <property type="component" value="Unassembled WGS sequence"/>
</dbReference>
<dbReference type="Pfam" id="PF00520">
    <property type="entry name" value="Ion_trans"/>
    <property type="match status" value="1"/>
</dbReference>
<feature type="region of interest" description="Disordered" evidence="15">
    <location>
        <begin position="1"/>
        <end position="48"/>
    </location>
</feature>
<evidence type="ECO:0000259" key="17">
    <source>
        <dbReference type="Pfam" id="PF00520"/>
    </source>
</evidence>
<feature type="transmembrane region" description="Helical" evidence="16">
    <location>
        <begin position="359"/>
        <end position="383"/>
    </location>
</feature>
<dbReference type="KEGG" id="crb:17891340"/>
<evidence type="ECO:0000256" key="2">
    <source>
        <dbReference type="ARBA" id="ARBA00010486"/>
    </source>
</evidence>
<evidence type="ECO:0000256" key="5">
    <source>
        <dbReference type="ARBA" id="ARBA00022566"/>
    </source>
</evidence>
<keyword evidence="10" id="KW-0406">Ion transport</keyword>
<dbReference type="InterPro" id="IPR014710">
    <property type="entry name" value="RmlC-like_jellyroll"/>
</dbReference>
<keyword evidence="8 16" id="KW-1133">Transmembrane helix</keyword>
<keyword evidence="4" id="KW-0140">cGMP</keyword>
<feature type="region of interest" description="Disordered" evidence="15">
    <location>
        <begin position="75"/>
        <end position="96"/>
    </location>
</feature>
<organism evidence="18 19">
    <name type="scientific">Capsella rubella</name>
    <dbReference type="NCBI Taxonomy" id="81985"/>
    <lineage>
        <taxon>Eukaryota</taxon>
        <taxon>Viridiplantae</taxon>
        <taxon>Streptophyta</taxon>
        <taxon>Embryophyta</taxon>
        <taxon>Tracheophyta</taxon>
        <taxon>Spermatophyta</taxon>
        <taxon>Magnoliopsida</taxon>
        <taxon>eudicotyledons</taxon>
        <taxon>Gunneridae</taxon>
        <taxon>Pentapetalae</taxon>
        <taxon>rosids</taxon>
        <taxon>malvids</taxon>
        <taxon>Brassicales</taxon>
        <taxon>Brassicaceae</taxon>
        <taxon>Camelineae</taxon>
        <taxon>Capsella</taxon>
    </lineage>
</organism>